<dbReference type="InterPro" id="IPR029062">
    <property type="entry name" value="Class_I_gatase-like"/>
</dbReference>
<accession>A0ABQ6IDT5</accession>
<dbReference type="PANTHER" id="PTHR43130:SF3">
    <property type="entry name" value="HTH-TYPE TRANSCRIPTIONAL REGULATOR RV1931C"/>
    <property type="match status" value="1"/>
</dbReference>
<keyword evidence="3" id="KW-1185">Reference proteome</keyword>
<proteinExistence type="predicted"/>
<dbReference type="EMBL" id="BSUN01000001">
    <property type="protein sequence ID" value="GMA36027.1"/>
    <property type="molecule type" value="Genomic_DNA"/>
</dbReference>
<organism evidence="2 3">
    <name type="scientific">Demequina litorisediminis</name>
    <dbReference type="NCBI Taxonomy" id="1849022"/>
    <lineage>
        <taxon>Bacteria</taxon>
        <taxon>Bacillati</taxon>
        <taxon>Actinomycetota</taxon>
        <taxon>Actinomycetes</taxon>
        <taxon>Micrococcales</taxon>
        <taxon>Demequinaceae</taxon>
        <taxon>Demequina</taxon>
    </lineage>
</organism>
<dbReference type="Gene3D" id="3.40.50.880">
    <property type="match status" value="1"/>
</dbReference>
<feature type="domain" description="DJ-1/PfpI" evidence="1">
    <location>
        <begin position="4"/>
        <end position="80"/>
    </location>
</feature>
<name>A0ABQ6IDT5_9MICO</name>
<dbReference type="InterPro" id="IPR052158">
    <property type="entry name" value="INH-QAR"/>
</dbReference>
<reference evidence="3" key="1">
    <citation type="journal article" date="2019" name="Int. J. Syst. Evol. Microbiol.">
        <title>The Global Catalogue of Microorganisms (GCM) 10K type strain sequencing project: providing services to taxonomists for standard genome sequencing and annotation.</title>
        <authorList>
            <consortium name="The Broad Institute Genomics Platform"/>
            <consortium name="The Broad Institute Genome Sequencing Center for Infectious Disease"/>
            <person name="Wu L."/>
            <person name="Ma J."/>
        </authorList>
    </citation>
    <scope>NUCLEOTIDE SEQUENCE [LARGE SCALE GENOMIC DNA]</scope>
    <source>
        <strain evidence="3">NBRC 112299</strain>
    </source>
</reference>
<evidence type="ECO:0000313" key="2">
    <source>
        <dbReference type="EMBL" id="GMA36027.1"/>
    </source>
</evidence>
<gene>
    <name evidence="2" type="ORF">GCM10025876_22310</name>
</gene>
<evidence type="ECO:0000313" key="3">
    <source>
        <dbReference type="Proteomes" id="UP001157125"/>
    </source>
</evidence>
<dbReference type="Proteomes" id="UP001157125">
    <property type="component" value="Unassembled WGS sequence"/>
</dbReference>
<dbReference type="PANTHER" id="PTHR43130">
    <property type="entry name" value="ARAC-FAMILY TRANSCRIPTIONAL REGULATOR"/>
    <property type="match status" value="1"/>
</dbReference>
<dbReference type="InterPro" id="IPR002818">
    <property type="entry name" value="DJ-1/PfpI"/>
</dbReference>
<evidence type="ECO:0000259" key="1">
    <source>
        <dbReference type="Pfam" id="PF01965"/>
    </source>
</evidence>
<sequence>MEALVEGAGVTTAVCTGSFLLARAGVLDGLPATTHWEDVADLARERVADAVAGVRWVDTGSVVTSGGLTSGIHMALHVVARVAGEDLAHATARRLDMDWSATPER</sequence>
<comment type="caution">
    <text evidence="2">The sequence shown here is derived from an EMBL/GenBank/DDBJ whole genome shotgun (WGS) entry which is preliminary data.</text>
</comment>
<dbReference type="Pfam" id="PF01965">
    <property type="entry name" value="DJ-1_PfpI"/>
    <property type="match status" value="1"/>
</dbReference>
<protein>
    <recommendedName>
        <fullName evidence="1">DJ-1/PfpI domain-containing protein</fullName>
    </recommendedName>
</protein>
<dbReference type="SUPFAM" id="SSF52317">
    <property type="entry name" value="Class I glutamine amidotransferase-like"/>
    <property type="match status" value="1"/>
</dbReference>